<evidence type="ECO:0000313" key="1">
    <source>
        <dbReference type="EMBL" id="CAG2219768.1"/>
    </source>
</evidence>
<gene>
    <name evidence="1" type="ORF">MEDL_33288</name>
</gene>
<name>A0A8S3SFP2_MYTED</name>
<accession>A0A8S3SFP2</accession>
<comment type="caution">
    <text evidence="1">The sequence shown here is derived from an EMBL/GenBank/DDBJ whole genome shotgun (WGS) entry which is preliminary data.</text>
</comment>
<proteinExistence type="predicted"/>
<dbReference type="Proteomes" id="UP000683360">
    <property type="component" value="Unassembled WGS sequence"/>
</dbReference>
<keyword evidence="2" id="KW-1185">Reference proteome</keyword>
<organism evidence="1 2">
    <name type="scientific">Mytilus edulis</name>
    <name type="common">Blue mussel</name>
    <dbReference type="NCBI Taxonomy" id="6550"/>
    <lineage>
        <taxon>Eukaryota</taxon>
        <taxon>Metazoa</taxon>
        <taxon>Spiralia</taxon>
        <taxon>Lophotrochozoa</taxon>
        <taxon>Mollusca</taxon>
        <taxon>Bivalvia</taxon>
        <taxon>Autobranchia</taxon>
        <taxon>Pteriomorphia</taxon>
        <taxon>Mytilida</taxon>
        <taxon>Mytiloidea</taxon>
        <taxon>Mytilidae</taxon>
        <taxon>Mytilinae</taxon>
        <taxon>Mytilus</taxon>
    </lineage>
</organism>
<reference evidence="1" key="1">
    <citation type="submission" date="2021-03" db="EMBL/GenBank/DDBJ databases">
        <authorList>
            <person name="Bekaert M."/>
        </authorList>
    </citation>
    <scope>NUCLEOTIDE SEQUENCE</scope>
</reference>
<dbReference type="AlphaFoldDB" id="A0A8S3SFP2"/>
<protein>
    <submittedName>
        <fullName evidence="1">Uncharacterized protein</fullName>
    </submittedName>
</protein>
<sequence length="165" mass="18652">MLGTYQTCPTPPILNKTEDRRTQWFVRDTFVYISGQCLKNAAAVSPRSCSVSVPAALFISSDRQHVNQVTDSCFSLKKFNSILDDFRHSISTSHNIENEEEELFQWLQAVRKKVIIQGGSIFFSISSSVISRLSSNYSKDSEADDNPSTLKDLRDSIYTNTRDVN</sequence>
<evidence type="ECO:0000313" key="2">
    <source>
        <dbReference type="Proteomes" id="UP000683360"/>
    </source>
</evidence>
<dbReference type="EMBL" id="CAJPWZ010001640">
    <property type="protein sequence ID" value="CAG2219768.1"/>
    <property type="molecule type" value="Genomic_DNA"/>
</dbReference>